<evidence type="ECO:0000313" key="2">
    <source>
        <dbReference type="EMBL" id="SVD47556.1"/>
    </source>
</evidence>
<dbReference type="GO" id="GO:0000932">
    <property type="term" value="C:P-body"/>
    <property type="evidence" value="ECO:0007669"/>
    <property type="project" value="TreeGrafter"/>
</dbReference>
<evidence type="ECO:0000259" key="1">
    <source>
        <dbReference type="Pfam" id="PF00773"/>
    </source>
</evidence>
<dbReference type="GO" id="GO:0000175">
    <property type="term" value="F:3'-5'-RNA exonuclease activity"/>
    <property type="evidence" value="ECO:0007669"/>
    <property type="project" value="TreeGrafter"/>
</dbReference>
<dbReference type="GO" id="GO:0006402">
    <property type="term" value="P:mRNA catabolic process"/>
    <property type="evidence" value="ECO:0007669"/>
    <property type="project" value="TreeGrafter"/>
</dbReference>
<sequence>QLCSEKLKKSRLEEGALNLARRGFEIEVSDPERILINPLDRNSPANQIIEELAVLVNRETGKLFHNESFPGIYRGQAPYELVKELKPDEEMTLEHISIEAAKLSTVAEAHAGLGCEFYMQSTSPIRRFLDLVTQIQLRAMLDKQEPVFAEEQLIRWAELIQTRQREYNRAEREVVHYWKSRYLQQHTNLTYLTRVRRQLPQKRTEFEIPELDYVFSTGGFDKLEPESEILLLLEEVQLEPLRLKLRPCESDQDFQRHSWSK</sequence>
<dbReference type="Pfam" id="PF00773">
    <property type="entry name" value="RNB"/>
    <property type="match status" value="2"/>
</dbReference>
<dbReference type="EMBL" id="UINC01153056">
    <property type="protein sequence ID" value="SVD47556.1"/>
    <property type="molecule type" value="Genomic_DNA"/>
</dbReference>
<dbReference type="PANTHER" id="PTHR23355:SF9">
    <property type="entry name" value="DIS3-LIKE EXONUCLEASE 2"/>
    <property type="match status" value="1"/>
</dbReference>
<dbReference type="InterPro" id="IPR012340">
    <property type="entry name" value="NA-bd_OB-fold"/>
</dbReference>
<dbReference type="AlphaFoldDB" id="A0A382VLY9"/>
<dbReference type="InterPro" id="IPR050180">
    <property type="entry name" value="RNR_Ribonuclease"/>
</dbReference>
<reference evidence="2" key="1">
    <citation type="submission" date="2018-05" db="EMBL/GenBank/DDBJ databases">
        <authorList>
            <person name="Lanie J.A."/>
            <person name="Ng W.-L."/>
            <person name="Kazmierczak K.M."/>
            <person name="Andrzejewski T.M."/>
            <person name="Davidsen T.M."/>
            <person name="Wayne K.J."/>
            <person name="Tettelin H."/>
            <person name="Glass J.I."/>
            <person name="Rusch D."/>
            <person name="Podicherti R."/>
            <person name="Tsui H.-C.T."/>
            <person name="Winkler M.E."/>
        </authorList>
    </citation>
    <scope>NUCLEOTIDE SEQUENCE</scope>
</reference>
<dbReference type="GO" id="GO:0003723">
    <property type="term" value="F:RNA binding"/>
    <property type="evidence" value="ECO:0007669"/>
    <property type="project" value="InterPro"/>
</dbReference>
<dbReference type="InterPro" id="IPR001900">
    <property type="entry name" value="RNase_II/R"/>
</dbReference>
<organism evidence="2">
    <name type="scientific">marine metagenome</name>
    <dbReference type="NCBI Taxonomy" id="408172"/>
    <lineage>
        <taxon>unclassified sequences</taxon>
        <taxon>metagenomes</taxon>
        <taxon>ecological metagenomes</taxon>
    </lineage>
</organism>
<gene>
    <name evidence="2" type="ORF">METZ01_LOCUS400410</name>
</gene>
<feature type="domain" description="RNB" evidence="1">
    <location>
        <begin position="3"/>
        <end position="79"/>
    </location>
</feature>
<dbReference type="PANTHER" id="PTHR23355">
    <property type="entry name" value="RIBONUCLEASE"/>
    <property type="match status" value="1"/>
</dbReference>
<feature type="non-terminal residue" evidence="2">
    <location>
        <position position="1"/>
    </location>
</feature>
<dbReference type="SUPFAM" id="SSF50249">
    <property type="entry name" value="Nucleic acid-binding proteins"/>
    <property type="match status" value="1"/>
</dbReference>
<name>A0A382VLY9_9ZZZZ</name>
<proteinExistence type="predicted"/>
<accession>A0A382VLY9</accession>
<protein>
    <recommendedName>
        <fullName evidence="1">RNB domain-containing protein</fullName>
    </recommendedName>
</protein>
<feature type="domain" description="RNB" evidence="1">
    <location>
        <begin position="97"/>
        <end position="142"/>
    </location>
</feature>